<dbReference type="Proteomes" id="UP000325313">
    <property type="component" value="Unassembled WGS sequence"/>
</dbReference>
<name>A0A5B0SGD5_PUCGR</name>
<evidence type="ECO:0000313" key="4">
    <source>
        <dbReference type="Proteomes" id="UP000325313"/>
    </source>
</evidence>
<feature type="signal peptide" evidence="2">
    <location>
        <begin position="1"/>
        <end position="17"/>
    </location>
</feature>
<accession>A0A5B0SGD5</accession>
<feature type="chain" id="PRO_5022954633" evidence="2">
    <location>
        <begin position="18"/>
        <end position="78"/>
    </location>
</feature>
<keyword evidence="2" id="KW-0732">Signal</keyword>
<proteinExistence type="predicted"/>
<comment type="caution">
    <text evidence="3">The sequence shown here is derived from an EMBL/GenBank/DDBJ whole genome shotgun (WGS) entry which is preliminary data.</text>
</comment>
<dbReference type="AlphaFoldDB" id="A0A5B0SGD5"/>
<reference evidence="3 4" key="1">
    <citation type="submission" date="2019-05" db="EMBL/GenBank/DDBJ databases">
        <title>Emergence of the Ug99 lineage of the wheat stem rust pathogen through somatic hybridization.</title>
        <authorList>
            <person name="Li F."/>
            <person name="Upadhyaya N.M."/>
            <person name="Sperschneider J."/>
            <person name="Matny O."/>
            <person name="Nguyen-Phuc H."/>
            <person name="Mago R."/>
            <person name="Raley C."/>
            <person name="Miller M.E."/>
            <person name="Silverstein K.A.T."/>
            <person name="Henningsen E."/>
            <person name="Hirsch C.D."/>
            <person name="Visser B."/>
            <person name="Pretorius Z.A."/>
            <person name="Steffenson B.J."/>
            <person name="Schwessinger B."/>
            <person name="Dodds P.N."/>
            <person name="Figueroa M."/>
        </authorList>
    </citation>
    <scope>NUCLEOTIDE SEQUENCE [LARGE SCALE GENOMIC DNA]</scope>
    <source>
        <strain evidence="3 4">Ug99</strain>
    </source>
</reference>
<evidence type="ECO:0000313" key="3">
    <source>
        <dbReference type="EMBL" id="KAA1136529.1"/>
    </source>
</evidence>
<sequence length="78" mass="8894">MFHQRLITLAAIVTSLTLEISTAPQRADYICKSPDCRNFLTITWCFAELPRCTQGHKTMPSPTGSSMPTHIRWRKNDT</sequence>
<evidence type="ECO:0000256" key="1">
    <source>
        <dbReference type="SAM" id="MobiDB-lite"/>
    </source>
</evidence>
<organism evidence="3 4">
    <name type="scientific">Puccinia graminis f. sp. tritici</name>
    <dbReference type="NCBI Taxonomy" id="56615"/>
    <lineage>
        <taxon>Eukaryota</taxon>
        <taxon>Fungi</taxon>
        <taxon>Dikarya</taxon>
        <taxon>Basidiomycota</taxon>
        <taxon>Pucciniomycotina</taxon>
        <taxon>Pucciniomycetes</taxon>
        <taxon>Pucciniales</taxon>
        <taxon>Pucciniaceae</taxon>
        <taxon>Puccinia</taxon>
    </lineage>
</organism>
<feature type="region of interest" description="Disordered" evidence="1">
    <location>
        <begin position="56"/>
        <end position="78"/>
    </location>
</feature>
<evidence type="ECO:0000256" key="2">
    <source>
        <dbReference type="SAM" id="SignalP"/>
    </source>
</evidence>
<protein>
    <submittedName>
        <fullName evidence="3">Uncharacterized protein</fullName>
    </submittedName>
</protein>
<dbReference type="EMBL" id="VDEP01000035">
    <property type="protein sequence ID" value="KAA1136529.1"/>
    <property type="molecule type" value="Genomic_DNA"/>
</dbReference>
<gene>
    <name evidence="3" type="ORF">PGTUg99_034760</name>
</gene>